<gene>
    <name evidence="10" type="ORF">TSUD_351890</name>
</gene>
<evidence type="ECO:0000256" key="8">
    <source>
        <dbReference type="ARBA" id="ARBA00047304"/>
    </source>
</evidence>
<keyword evidence="6" id="KW-0611">Plant defense</keyword>
<evidence type="ECO:0000313" key="10">
    <source>
        <dbReference type="EMBL" id="GAU50612.1"/>
    </source>
</evidence>
<evidence type="ECO:0000313" key="11">
    <source>
        <dbReference type="Proteomes" id="UP000242715"/>
    </source>
</evidence>
<dbReference type="InterPro" id="IPR038005">
    <property type="entry name" value="RX-like_CC"/>
</dbReference>
<dbReference type="Pfam" id="PF00931">
    <property type="entry name" value="NB-ARC"/>
    <property type="match status" value="2"/>
</dbReference>
<dbReference type="PANTHER" id="PTHR11017">
    <property type="entry name" value="LEUCINE-RICH REPEAT-CONTAINING PROTEIN"/>
    <property type="match status" value="1"/>
</dbReference>
<dbReference type="Proteomes" id="UP000242715">
    <property type="component" value="Unassembled WGS sequence"/>
</dbReference>
<evidence type="ECO:0000256" key="1">
    <source>
        <dbReference type="ARBA" id="ARBA00011982"/>
    </source>
</evidence>
<dbReference type="PROSITE" id="PS50104">
    <property type="entry name" value="TIR"/>
    <property type="match status" value="1"/>
</dbReference>
<name>A0A2Z6PJ30_TRISU</name>
<proteinExistence type="predicted"/>
<dbReference type="InterPro" id="IPR032675">
    <property type="entry name" value="LRR_dom_sf"/>
</dbReference>
<reference evidence="11" key="1">
    <citation type="journal article" date="2017" name="Front. Plant Sci.">
        <title>Climate Clever Clovers: New Paradigm to Reduce the Environmental Footprint of Ruminants by Breeding Low Methanogenic Forages Utilizing Haplotype Variation.</title>
        <authorList>
            <person name="Kaur P."/>
            <person name="Appels R."/>
            <person name="Bayer P.E."/>
            <person name="Keeble-Gagnere G."/>
            <person name="Wang J."/>
            <person name="Hirakawa H."/>
            <person name="Shirasawa K."/>
            <person name="Vercoe P."/>
            <person name="Stefanova K."/>
            <person name="Durmic Z."/>
            <person name="Nichols P."/>
            <person name="Revell C."/>
            <person name="Isobe S.N."/>
            <person name="Edwards D."/>
            <person name="Erskine W."/>
        </authorList>
    </citation>
    <scope>NUCLEOTIDE SEQUENCE [LARGE SCALE GENOMIC DNA]</scope>
    <source>
        <strain evidence="11">cv. Daliak</strain>
    </source>
</reference>
<accession>A0A2Z6PJ30</accession>
<comment type="catalytic activity">
    <reaction evidence="8">
        <text>NAD(+) + H2O = ADP-D-ribose + nicotinamide + H(+)</text>
        <dbReference type="Rhea" id="RHEA:16301"/>
        <dbReference type="ChEBI" id="CHEBI:15377"/>
        <dbReference type="ChEBI" id="CHEBI:15378"/>
        <dbReference type="ChEBI" id="CHEBI:17154"/>
        <dbReference type="ChEBI" id="CHEBI:57540"/>
        <dbReference type="ChEBI" id="CHEBI:57967"/>
        <dbReference type="EC" id="3.2.2.6"/>
    </reaction>
    <physiologicalReaction direction="left-to-right" evidence="8">
        <dbReference type="Rhea" id="RHEA:16302"/>
    </physiologicalReaction>
</comment>
<dbReference type="SUPFAM" id="SSF52540">
    <property type="entry name" value="P-loop containing nucleoside triphosphate hydrolases"/>
    <property type="match status" value="2"/>
</dbReference>
<feature type="domain" description="TIR" evidence="9">
    <location>
        <begin position="12"/>
        <end position="183"/>
    </location>
</feature>
<dbReference type="Pfam" id="PF18052">
    <property type="entry name" value="Rx_N"/>
    <property type="match status" value="1"/>
</dbReference>
<evidence type="ECO:0000256" key="6">
    <source>
        <dbReference type="ARBA" id="ARBA00022821"/>
    </source>
</evidence>
<organism evidence="10 11">
    <name type="scientific">Trifolium subterraneum</name>
    <name type="common">Subterranean clover</name>
    <dbReference type="NCBI Taxonomy" id="3900"/>
    <lineage>
        <taxon>Eukaryota</taxon>
        <taxon>Viridiplantae</taxon>
        <taxon>Streptophyta</taxon>
        <taxon>Embryophyta</taxon>
        <taxon>Tracheophyta</taxon>
        <taxon>Spermatophyta</taxon>
        <taxon>Magnoliopsida</taxon>
        <taxon>eudicotyledons</taxon>
        <taxon>Gunneridae</taxon>
        <taxon>Pentapetalae</taxon>
        <taxon>rosids</taxon>
        <taxon>fabids</taxon>
        <taxon>Fabales</taxon>
        <taxon>Fabaceae</taxon>
        <taxon>Papilionoideae</taxon>
        <taxon>50 kb inversion clade</taxon>
        <taxon>NPAAA clade</taxon>
        <taxon>Hologalegina</taxon>
        <taxon>IRL clade</taxon>
        <taxon>Trifolieae</taxon>
        <taxon>Trifolium</taxon>
    </lineage>
</organism>
<dbReference type="SUPFAM" id="SSF52058">
    <property type="entry name" value="L domain-like"/>
    <property type="match status" value="2"/>
</dbReference>
<dbReference type="Gene3D" id="3.40.50.10140">
    <property type="entry name" value="Toll/interleukin-1 receptor homology (TIR) domain"/>
    <property type="match status" value="1"/>
</dbReference>
<dbReference type="EMBL" id="DF974816">
    <property type="protein sequence ID" value="GAU50612.1"/>
    <property type="molecule type" value="Genomic_DNA"/>
</dbReference>
<keyword evidence="4" id="KW-0547">Nucleotide-binding</keyword>
<dbReference type="InterPro" id="IPR058192">
    <property type="entry name" value="WHD_ROQ1-like"/>
</dbReference>
<dbReference type="InterPro" id="IPR002182">
    <property type="entry name" value="NB-ARC"/>
</dbReference>
<evidence type="ECO:0000256" key="3">
    <source>
        <dbReference type="ARBA" id="ARBA00022737"/>
    </source>
</evidence>
<dbReference type="InterPro" id="IPR042197">
    <property type="entry name" value="Apaf_helical"/>
</dbReference>
<dbReference type="Pfam" id="PF23282">
    <property type="entry name" value="WHD_ROQ1"/>
    <property type="match status" value="1"/>
</dbReference>
<dbReference type="OrthoDB" id="1406124at2759"/>
<dbReference type="GO" id="GO:0006952">
    <property type="term" value="P:defense response"/>
    <property type="evidence" value="ECO:0007669"/>
    <property type="project" value="UniProtKB-KW"/>
</dbReference>
<evidence type="ECO:0000256" key="5">
    <source>
        <dbReference type="ARBA" id="ARBA00022801"/>
    </source>
</evidence>
<keyword evidence="5" id="KW-0378">Hydrolase</keyword>
<dbReference type="CDD" id="cd14798">
    <property type="entry name" value="RX-CC_like"/>
    <property type="match status" value="1"/>
</dbReference>
<dbReference type="InterPro" id="IPR000157">
    <property type="entry name" value="TIR_dom"/>
</dbReference>
<dbReference type="InterPro" id="IPR027417">
    <property type="entry name" value="P-loop_NTPase"/>
</dbReference>
<dbReference type="InterPro" id="IPR058922">
    <property type="entry name" value="WHD_DRP"/>
</dbReference>
<evidence type="ECO:0000256" key="7">
    <source>
        <dbReference type="ARBA" id="ARBA00023027"/>
    </source>
</evidence>
<dbReference type="SMART" id="SM00255">
    <property type="entry name" value="TIR"/>
    <property type="match status" value="1"/>
</dbReference>
<dbReference type="SUPFAM" id="SSF52200">
    <property type="entry name" value="Toll/Interleukin receptor TIR domain"/>
    <property type="match status" value="1"/>
</dbReference>
<dbReference type="Pfam" id="PF23559">
    <property type="entry name" value="WHD_DRP"/>
    <property type="match status" value="1"/>
</dbReference>
<dbReference type="Pfam" id="PF23598">
    <property type="entry name" value="LRR_14"/>
    <property type="match status" value="1"/>
</dbReference>
<keyword evidence="2" id="KW-0433">Leucine-rich repeat</keyword>
<dbReference type="SMART" id="SM00382">
    <property type="entry name" value="AAA"/>
    <property type="match status" value="2"/>
</dbReference>
<dbReference type="Gene3D" id="3.40.50.300">
    <property type="entry name" value="P-loop containing nucleotide triphosphate hydrolases"/>
    <property type="match status" value="2"/>
</dbReference>
<dbReference type="Gene3D" id="1.10.10.10">
    <property type="entry name" value="Winged helix-like DNA-binding domain superfamily/Winged helix DNA-binding domain"/>
    <property type="match status" value="1"/>
</dbReference>
<dbReference type="InterPro" id="IPR036388">
    <property type="entry name" value="WH-like_DNA-bd_sf"/>
</dbReference>
<evidence type="ECO:0000256" key="2">
    <source>
        <dbReference type="ARBA" id="ARBA00022614"/>
    </source>
</evidence>
<dbReference type="InterPro" id="IPR041118">
    <property type="entry name" value="Rx_N"/>
</dbReference>
<keyword evidence="7" id="KW-0520">NAD</keyword>
<dbReference type="InterPro" id="IPR044974">
    <property type="entry name" value="Disease_R_plants"/>
</dbReference>
<dbReference type="EC" id="3.2.2.6" evidence="1"/>
<dbReference type="GO" id="GO:0007165">
    <property type="term" value="P:signal transduction"/>
    <property type="evidence" value="ECO:0007669"/>
    <property type="project" value="InterPro"/>
</dbReference>
<dbReference type="GO" id="GO:0051707">
    <property type="term" value="P:response to other organism"/>
    <property type="evidence" value="ECO:0007669"/>
    <property type="project" value="UniProtKB-ARBA"/>
</dbReference>
<dbReference type="Gene3D" id="1.10.8.430">
    <property type="entry name" value="Helical domain of apoptotic protease-activating factors"/>
    <property type="match status" value="2"/>
</dbReference>
<dbReference type="FunFam" id="3.40.50.300:FF:001091">
    <property type="entry name" value="Probable disease resistance protein At1g61300"/>
    <property type="match status" value="1"/>
</dbReference>
<dbReference type="Gene3D" id="1.20.5.4130">
    <property type="match status" value="1"/>
</dbReference>
<dbReference type="FunFam" id="3.40.50.10140:FF:000007">
    <property type="entry name" value="Disease resistance protein (TIR-NBS-LRR class)"/>
    <property type="match status" value="1"/>
</dbReference>
<dbReference type="Gene3D" id="3.80.10.10">
    <property type="entry name" value="Ribonuclease Inhibitor"/>
    <property type="match status" value="3"/>
</dbReference>
<protein>
    <recommendedName>
        <fullName evidence="1">ADP-ribosyl cyclase/cyclic ADP-ribose hydrolase</fullName>
        <ecNumber evidence="1">3.2.2.6</ecNumber>
    </recommendedName>
</protein>
<keyword evidence="3" id="KW-0677">Repeat</keyword>
<dbReference type="InterPro" id="IPR035897">
    <property type="entry name" value="Toll_tir_struct_dom_sf"/>
</dbReference>
<dbReference type="Pfam" id="PF01582">
    <property type="entry name" value="TIR"/>
    <property type="match status" value="1"/>
</dbReference>
<dbReference type="GO" id="GO:0061809">
    <property type="term" value="F:NAD+ nucleosidase activity, cyclic ADP-ribose generating"/>
    <property type="evidence" value="ECO:0007669"/>
    <property type="project" value="UniProtKB-EC"/>
</dbReference>
<dbReference type="PANTHER" id="PTHR11017:SF560">
    <property type="entry name" value="RESISTANCE PROTEIN (TIR-NBS-LRR CLASS), PUTATIVE-RELATED"/>
    <property type="match status" value="1"/>
</dbReference>
<keyword evidence="11" id="KW-1185">Reference proteome</keyword>
<evidence type="ECO:0000259" key="9">
    <source>
        <dbReference type="PROSITE" id="PS50104"/>
    </source>
</evidence>
<dbReference type="InterPro" id="IPR055414">
    <property type="entry name" value="LRR_R13L4/SHOC2-like"/>
</dbReference>
<evidence type="ECO:0000256" key="4">
    <source>
        <dbReference type="ARBA" id="ARBA00022741"/>
    </source>
</evidence>
<dbReference type="PRINTS" id="PR00364">
    <property type="entry name" value="DISEASERSIST"/>
</dbReference>
<sequence>MDSSSSSSDSRFIYDVFISFRGEDTRRSFVSHLHAALSNAGIETFNDELFRKGDEIRSQTLRAIEKSRISIVVFSKNYPGSTWCLDELAKIMECHKAHDQVVIPVYYDVGPSDVRHQCGDFGKTFKKTAENRHLGKEWKETVLSSWRSALTTSGSFAGFVVTNSRSSEAELVQQIVEVILKKLKRRILNITQYPVGLDTRVQPVIQFIQNQSSKVSLIGICGMGGSGKTTTAKAIYNNIHCKFVNLSFIGNVREVCQKENRGIIHLQQQLLSDILNTKEKIGSIEEGEMVINERFQGKRVLVVLDDVTTFEQLEVLCRNPNLFGRGSVVIVTTRDAHLLKLVKFDYVCTMKEMDEKESLELFSWHAFRHHSPIEEFRELAWYAVVYCGGLPLALEVIGSYLHGRSEEEWESQLLKLKRIPHHQVHEMLRISYDGLKDDMEKDIFLDICCFFIGKDRAYVTEILNGCGLFADTGIAVLIDQGLLKVDKNNKLQMHGLIRDMGREIVRQSSPRKLGERSRLWFHDNGTENVEGLVVESQGPDRVSFNTDSFKKMKNLRLLQLDCVDLTGDYGNLSKKLRWVCWQGFTFNYIPDDFHQVLVNLKVLNLSHSRYLESSPDFSKLPNLEKLIMKDCPCLSEIHPSIGDLNNLLLINLKDCTGLNNLPKKIYQLKSLKTLILSGCLKIDKLEEDIKQMKSLTTLIAKNTAIKEIPFSIVRHEEILNQSEDADEKWALVNDVDVNRRMVEQIPYAVAESLFNRLTSTTFREHGRIYGVIEELERLKNNVECIRAVLPDAEKKQEQDCVIQDWITSLKDVLHLADDLLDEFTIEGMRYEVDACDKNQVTWVHSSDSSQNFLNQKVAPEIEKIQKKFDDVLEEMDKLKLSPKDAVVKQTDSLRKKSNSFLLESDITGREDDKEEIINLLRQPHRNILSVAIVGIGGIGKTTLAQSVYNDVEVQNHFEKKMWVCVSNNFDVKTIVKKMLESLMDSKIDDKLSFEYIQHKLHESLTGERYLLVLDDICSATHNKWTQLKTYLMCGAGDSRVLMTTRSKSVSKRLQASNLHVLNGLTLEASWSVLKKITFGNETSGVNQELESIGKQIAKKCKGVPLAIRTLGGLLQSKSEEREWISVLQGDFWDKESIMSILKFSYQSLPLQLIQCFAFCSLFPKDWEIEKDMLIQLWMAQGYLECSDEKQLVEDVGNKFVKIFLIKSFFQDAKVSDDGDIVSFKMHDLMHDLAIQVAGNDCCYLDSEATRCVQRPMHVSLEPNAVHLLASLDASRLRTLILLSSNEEEELNGDELSVIFNFKHLRVLKLSNCSLSRLYGSIENMKHLRYLYLTHCRGLGSLYKSISSLVFLQTLILTPNEKMEFSTKVLSKLVNMRHLHISDWETSRDETPSGFENLSTLQYEGMVFSNWLSSLTNIGEISFFSCGTLQYLPPLERLPFLKSLHISFLEELEYMYYEQDFTSAFFPSLESLTLQFCYKLRGWCRMGDDFNNTTCSQNLSLPPFPRLSQLSIIGCRILTCMPAYPDVENRLELYNCSVETLVATLNTTALERMNVFPPLSMLKSLHIDGVGLDVKRIPKDWMQNLTSLQLLQINWFSCQEFQEIKPWFKDDPKCLPSLQTIAFHNCEDLEALPDWICSLSSLQHLRVYDCINLASMPEGMPCLTNLETLEIIGCPLLAEECQTQTDETWSRISHVPKIIFSSLH</sequence>
<dbReference type="InterPro" id="IPR003593">
    <property type="entry name" value="AAA+_ATPase"/>
</dbReference>
<dbReference type="GO" id="GO:0043531">
    <property type="term" value="F:ADP binding"/>
    <property type="evidence" value="ECO:0007669"/>
    <property type="project" value="InterPro"/>
</dbReference>
<dbReference type="FunFam" id="1.10.8.430:FF:000002">
    <property type="entry name" value="Disease resistance protein (TIR-NBS-LRR class)"/>
    <property type="match status" value="1"/>
</dbReference>